<proteinExistence type="predicted"/>
<dbReference type="Proteomes" id="UP001164539">
    <property type="component" value="Chromosome 2"/>
</dbReference>
<keyword evidence="2" id="KW-1185">Reference proteome</keyword>
<reference evidence="1 2" key="1">
    <citation type="journal article" date="2023" name="Science">
        <title>Complex scaffold remodeling in plant triterpene biosynthesis.</title>
        <authorList>
            <person name="De La Pena R."/>
            <person name="Hodgson H."/>
            <person name="Liu J.C."/>
            <person name="Stephenson M.J."/>
            <person name="Martin A.C."/>
            <person name="Owen C."/>
            <person name="Harkess A."/>
            <person name="Leebens-Mack J."/>
            <person name="Jimenez L.E."/>
            <person name="Osbourn A."/>
            <person name="Sattely E.S."/>
        </authorList>
    </citation>
    <scope>NUCLEOTIDE SEQUENCE [LARGE SCALE GENOMIC DNA]</scope>
    <source>
        <strain evidence="2">cv. JPN11</strain>
        <tissue evidence="1">Leaf</tissue>
    </source>
</reference>
<organism evidence="1 2">
    <name type="scientific">Melia azedarach</name>
    <name type="common">Chinaberry tree</name>
    <dbReference type="NCBI Taxonomy" id="155640"/>
    <lineage>
        <taxon>Eukaryota</taxon>
        <taxon>Viridiplantae</taxon>
        <taxon>Streptophyta</taxon>
        <taxon>Embryophyta</taxon>
        <taxon>Tracheophyta</taxon>
        <taxon>Spermatophyta</taxon>
        <taxon>Magnoliopsida</taxon>
        <taxon>eudicotyledons</taxon>
        <taxon>Gunneridae</taxon>
        <taxon>Pentapetalae</taxon>
        <taxon>rosids</taxon>
        <taxon>malvids</taxon>
        <taxon>Sapindales</taxon>
        <taxon>Meliaceae</taxon>
        <taxon>Melia</taxon>
    </lineage>
</organism>
<evidence type="ECO:0000313" key="2">
    <source>
        <dbReference type="Proteomes" id="UP001164539"/>
    </source>
</evidence>
<dbReference type="EMBL" id="CM051395">
    <property type="protein sequence ID" value="KAJ4724498.1"/>
    <property type="molecule type" value="Genomic_DNA"/>
</dbReference>
<gene>
    <name evidence="1" type="ORF">OWV82_003485</name>
</gene>
<accession>A0ACC1YMY5</accession>
<protein>
    <submittedName>
        <fullName evidence="1">Glycosyltransferase</fullName>
    </submittedName>
</protein>
<evidence type="ECO:0000313" key="1">
    <source>
        <dbReference type="EMBL" id="KAJ4724498.1"/>
    </source>
</evidence>
<sequence length="615" mass="70944">MAAHQKKHLLMFCLFALVLYSYYHTSLPTSENLTQTQTFSVIPTHVPNFTVIIKVLAFNRLTSLSRCLRSLAAADYLTDRVHLHVYIDHFALSNQSFGSVDSFLDESRGILRFVDGFEWKFGDKVVHYRTGNVGLQAQWLEAWWPSSENEFAFVVEDDLEVSPLYYKFLRGFIVNYYYSSSNSTDSMFGASLQRPRFVPGKHGNKIQLDRGTQLFLYQLVGTWGQLLFPRPWKEFRLWYDDHKAKNIKPFLDGMVTTGWYKKMGERIWTPWFIKFIHSRGYFNIYTNFPNERALSVSHRDAGVNYGKSAGPDSQLLDESSLDFTFLKMQPLSNLKWYDFCFREVIPGRVVKSMDELGAVLPSVQRQETVLLVSLFRASEAIVRNLLCHFERLNIQNYIFVGPHSNFLFDLARRGHPVVDADQFLNNIRAYKFMKFQDSNSKFTKEVLVKAYVIKKCIEYGYSSWVLDENLSVVNNDLFIEFIDATSDFYAGKSSQLFSVRSSSSVKEMWTDDFLHQVATMVDEISLPRDSRSFASIVANLLEQKRGTKVKRVDESSISIEIGSRDANQSSSVVGKKMVYWSAELGLDLVQKRLEELSMWIIDGDLSCRAVICHQS</sequence>
<comment type="caution">
    <text evidence="1">The sequence shown here is derived from an EMBL/GenBank/DDBJ whole genome shotgun (WGS) entry which is preliminary data.</text>
</comment>
<name>A0ACC1YMY5_MELAZ</name>